<dbReference type="SUPFAM" id="SSF46689">
    <property type="entry name" value="Homeodomain-like"/>
    <property type="match status" value="2"/>
</dbReference>
<dbReference type="Pfam" id="PF12833">
    <property type="entry name" value="HTH_18"/>
    <property type="match status" value="1"/>
</dbReference>
<dbReference type="InterPro" id="IPR018062">
    <property type="entry name" value="HTH_AraC-typ_CS"/>
</dbReference>
<organism evidence="6 7">
    <name type="scientific">Coraliomargarita akajimensis (strain DSM 45221 / IAM 15411 / JCM 23193 / KCTC 12865 / 04OKA010-24)</name>
    <dbReference type="NCBI Taxonomy" id="583355"/>
    <lineage>
        <taxon>Bacteria</taxon>
        <taxon>Pseudomonadati</taxon>
        <taxon>Verrucomicrobiota</taxon>
        <taxon>Opitutia</taxon>
        <taxon>Puniceicoccales</taxon>
        <taxon>Coraliomargaritaceae</taxon>
        <taxon>Coraliomargarita</taxon>
    </lineage>
</organism>
<evidence type="ECO:0000313" key="6">
    <source>
        <dbReference type="EMBL" id="ADE53986.1"/>
    </source>
</evidence>
<dbReference type="KEGG" id="caa:Caka_0964"/>
<dbReference type="InterPro" id="IPR020449">
    <property type="entry name" value="Tscrpt_reg_AraC-type_HTH"/>
</dbReference>
<dbReference type="Proteomes" id="UP000000925">
    <property type="component" value="Chromosome"/>
</dbReference>
<evidence type="ECO:0000256" key="2">
    <source>
        <dbReference type="ARBA" id="ARBA00023125"/>
    </source>
</evidence>
<dbReference type="AlphaFoldDB" id="D5EQZ3"/>
<dbReference type="RefSeq" id="WP_013042710.1">
    <property type="nucleotide sequence ID" value="NC_014008.1"/>
</dbReference>
<dbReference type="HOGENOM" id="CLU_949010_0_0_0"/>
<dbReference type="GO" id="GO:0003700">
    <property type="term" value="F:DNA-binding transcription factor activity"/>
    <property type="evidence" value="ECO:0007669"/>
    <property type="project" value="InterPro"/>
</dbReference>
<dbReference type="InterPro" id="IPR029016">
    <property type="entry name" value="GAF-like_dom_sf"/>
</dbReference>
<keyword evidence="2" id="KW-0238">DNA-binding</keyword>
<feature type="domain" description="IclR-ED" evidence="5">
    <location>
        <begin position="1"/>
        <end position="177"/>
    </location>
</feature>
<dbReference type="PROSITE" id="PS51078">
    <property type="entry name" value="ICLR_ED"/>
    <property type="match status" value="1"/>
</dbReference>
<dbReference type="InterPro" id="IPR014757">
    <property type="entry name" value="Tscrpt_reg_IclR_C"/>
</dbReference>
<keyword evidence="3" id="KW-0804">Transcription</keyword>
<dbReference type="PROSITE" id="PS01124">
    <property type="entry name" value="HTH_ARAC_FAMILY_2"/>
    <property type="match status" value="1"/>
</dbReference>
<dbReference type="PROSITE" id="PS00041">
    <property type="entry name" value="HTH_ARAC_FAMILY_1"/>
    <property type="match status" value="1"/>
</dbReference>
<proteinExistence type="predicted"/>
<protein>
    <submittedName>
        <fullName evidence="6">Transcriptional regulator, IclR family</fullName>
    </submittedName>
</protein>
<evidence type="ECO:0000256" key="3">
    <source>
        <dbReference type="ARBA" id="ARBA00023163"/>
    </source>
</evidence>
<dbReference type="PRINTS" id="PR00032">
    <property type="entry name" value="HTHARAC"/>
</dbReference>
<dbReference type="PANTHER" id="PTHR43280:SF2">
    <property type="entry name" value="HTH-TYPE TRANSCRIPTIONAL REGULATOR EXSA"/>
    <property type="match status" value="1"/>
</dbReference>
<keyword evidence="7" id="KW-1185">Reference proteome</keyword>
<accession>D5EQZ3</accession>
<dbReference type="eggNOG" id="COG1414">
    <property type="taxonomic scope" value="Bacteria"/>
</dbReference>
<dbReference type="GO" id="GO:0043565">
    <property type="term" value="F:sequence-specific DNA binding"/>
    <property type="evidence" value="ECO:0007669"/>
    <property type="project" value="InterPro"/>
</dbReference>
<dbReference type="SMART" id="SM00342">
    <property type="entry name" value="HTH_ARAC"/>
    <property type="match status" value="1"/>
</dbReference>
<dbReference type="Gene3D" id="1.10.10.60">
    <property type="entry name" value="Homeodomain-like"/>
    <property type="match status" value="2"/>
</dbReference>
<evidence type="ECO:0000256" key="1">
    <source>
        <dbReference type="ARBA" id="ARBA00023015"/>
    </source>
</evidence>
<dbReference type="SUPFAM" id="SSF55781">
    <property type="entry name" value="GAF domain-like"/>
    <property type="match status" value="1"/>
</dbReference>
<dbReference type="OrthoDB" id="9791752at2"/>
<dbReference type="PANTHER" id="PTHR43280">
    <property type="entry name" value="ARAC-FAMILY TRANSCRIPTIONAL REGULATOR"/>
    <property type="match status" value="1"/>
</dbReference>
<gene>
    <name evidence="6" type="ordered locus">Caka_0964</name>
</gene>
<dbReference type="eggNOG" id="COG2207">
    <property type="taxonomic scope" value="Bacteria"/>
</dbReference>
<sequence>MNDREIVALSHDILRNLESQLGYTIALGRIIPGKGAGLVLAAIDGSKGVSYHLEAGYEFDLHIGAPGKAILARMDREARMAIYPDVSFTRYTETTICSVDDYERELECVRECGYGIDHSEYIAGCHCVSVPVMDGQDQPIAAFWATAPKGELPMTKFDDVAVALRNGANELTRRLTNDQGRASSREHIVGIVEELRNYLCGNLNGGADVSEFAESHYVSYSWLRHAFKDYTGEAPTQYHTNRRIEKAEQFLTQTDFPIRQISEELGFSDQNHFSSLFKRKTGLSPSKYRNAKR</sequence>
<evidence type="ECO:0000259" key="4">
    <source>
        <dbReference type="PROSITE" id="PS01124"/>
    </source>
</evidence>
<evidence type="ECO:0000259" key="5">
    <source>
        <dbReference type="PROSITE" id="PS51078"/>
    </source>
</evidence>
<keyword evidence="1" id="KW-0805">Transcription regulation</keyword>
<dbReference type="STRING" id="583355.Caka_0964"/>
<reference evidence="6 7" key="1">
    <citation type="journal article" date="2010" name="Stand. Genomic Sci.">
        <title>Complete genome sequence of Coraliomargarita akajimensis type strain (04OKA010-24).</title>
        <authorList>
            <person name="Mavromatis K."/>
            <person name="Abt B."/>
            <person name="Brambilla E."/>
            <person name="Lapidus A."/>
            <person name="Copeland A."/>
            <person name="Deshpande S."/>
            <person name="Nolan M."/>
            <person name="Lucas S."/>
            <person name="Tice H."/>
            <person name="Cheng J.F."/>
            <person name="Han C."/>
            <person name="Detter J.C."/>
            <person name="Woyke T."/>
            <person name="Goodwin L."/>
            <person name="Pitluck S."/>
            <person name="Held B."/>
            <person name="Brettin T."/>
            <person name="Tapia R."/>
            <person name="Ivanova N."/>
            <person name="Mikhailova N."/>
            <person name="Pati A."/>
            <person name="Liolios K."/>
            <person name="Chen A."/>
            <person name="Palaniappan K."/>
            <person name="Land M."/>
            <person name="Hauser L."/>
            <person name="Chang Y.J."/>
            <person name="Jeffries C.D."/>
            <person name="Rohde M."/>
            <person name="Goker M."/>
            <person name="Bristow J."/>
            <person name="Eisen J.A."/>
            <person name="Markowitz V."/>
            <person name="Hugenholtz P."/>
            <person name="Klenk H.P."/>
            <person name="Kyrpides N.C."/>
        </authorList>
    </citation>
    <scope>NUCLEOTIDE SEQUENCE [LARGE SCALE GENOMIC DNA]</scope>
    <source>
        <strain evidence="7">DSM 45221 / IAM 15411 / JCM 23193 / KCTC 12865</strain>
    </source>
</reference>
<dbReference type="InterPro" id="IPR009057">
    <property type="entry name" value="Homeodomain-like_sf"/>
</dbReference>
<dbReference type="InterPro" id="IPR018060">
    <property type="entry name" value="HTH_AraC"/>
</dbReference>
<dbReference type="Pfam" id="PF01614">
    <property type="entry name" value="IclR_C"/>
    <property type="match status" value="1"/>
</dbReference>
<feature type="domain" description="HTH araC/xylS-type" evidence="4">
    <location>
        <begin position="193"/>
        <end position="291"/>
    </location>
</feature>
<evidence type="ECO:0000313" key="7">
    <source>
        <dbReference type="Proteomes" id="UP000000925"/>
    </source>
</evidence>
<dbReference type="EMBL" id="CP001998">
    <property type="protein sequence ID" value="ADE53986.1"/>
    <property type="molecule type" value="Genomic_DNA"/>
</dbReference>
<dbReference type="Gene3D" id="3.30.450.40">
    <property type="match status" value="1"/>
</dbReference>
<name>D5EQZ3_CORAD</name>